<protein>
    <recommendedName>
        <fullName evidence="3">Wall-associated receptor kinase galacturonan-binding domain-containing protein</fullName>
    </recommendedName>
</protein>
<keyword evidence="2" id="KW-0732">Signal</keyword>
<dbReference type="STRING" id="4572.M7YNL7"/>
<evidence type="ECO:0000259" key="3">
    <source>
        <dbReference type="Pfam" id="PF13947"/>
    </source>
</evidence>
<evidence type="ECO:0000256" key="2">
    <source>
        <dbReference type="ARBA" id="ARBA00022729"/>
    </source>
</evidence>
<accession>M7YNL7</accession>
<dbReference type="InterPro" id="IPR025287">
    <property type="entry name" value="WAK_GUB"/>
</dbReference>
<name>M7YNL7_TRIUA</name>
<organism evidence="4">
    <name type="scientific">Triticum urartu</name>
    <name type="common">Red wild einkorn</name>
    <name type="synonym">Crithodium urartu</name>
    <dbReference type="NCBI Taxonomy" id="4572"/>
    <lineage>
        <taxon>Eukaryota</taxon>
        <taxon>Viridiplantae</taxon>
        <taxon>Streptophyta</taxon>
        <taxon>Embryophyta</taxon>
        <taxon>Tracheophyta</taxon>
        <taxon>Spermatophyta</taxon>
        <taxon>Magnoliopsida</taxon>
        <taxon>Liliopsida</taxon>
        <taxon>Poales</taxon>
        <taxon>Poaceae</taxon>
        <taxon>BOP clade</taxon>
        <taxon>Pooideae</taxon>
        <taxon>Triticodae</taxon>
        <taxon>Triticeae</taxon>
        <taxon>Triticinae</taxon>
        <taxon>Triticum</taxon>
    </lineage>
</organism>
<evidence type="ECO:0000256" key="1">
    <source>
        <dbReference type="ARBA" id="ARBA00004167"/>
    </source>
</evidence>
<sequence>MPLLPSHHQQQLLLLLLLVAVAASHGDSSDDTYDSSMCLNEPSTCGGVNIRYPFYLAGKTNDLKGNNNSYCGYPGLGILCDDNKPILQLNGTANYTVKCIDGALATVSLADPNVDDDLNPCPRPRIGRNVTFQEGSPLYFP</sequence>
<dbReference type="PANTHER" id="PTHR33138">
    <property type="entry name" value="OS01G0690200 PROTEIN"/>
    <property type="match status" value="1"/>
</dbReference>
<dbReference type="Pfam" id="PF13947">
    <property type="entry name" value="GUB_WAK_bind"/>
    <property type="match status" value="1"/>
</dbReference>
<dbReference type="OMA" id="LNEPSTC"/>
<dbReference type="PANTHER" id="PTHR33138:SF77">
    <property type="entry name" value="WALL-ASSOCIATED RECEPTOR KINASE GALACTURONAN-BINDING DOMAIN-CONTAINING PROTEIN"/>
    <property type="match status" value="1"/>
</dbReference>
<dbReference type="EMBL" id="KD248412">
    <property type="protein sequence ID" value="EMS48972.1"/>
    <property type="molecule type" value="Genomic_DNA"/>
</dbReference>
<dbReference type="AlphaFoldDB" id="M7YNL7"/>
<evidence type="ECO:0000313" key="4">
    <source>
        <dbReference type="EMBL" id="EMS48972.1"/>
    </source>
</evidence>
<dbReference type="GO" id="GO:0016020">
    <property type="term" value="C:membrane"/>
    <property type="evidence" value="ECO:0007669"/>
    <property type="project" value="UniProtKB-SubCell"/>
</dbReference>
<reference evidence="4" key="1">
    <citation type="journal article" date="2013" name="Nature">
        <title>Draft genome of the wheat A-genome progenitor Triticum urartu.</title>
        <authorList>
            <person name="Ling H.Q."/>
            <person name="Zhao S."/>
            <person name="Liu D."/>
            <person name="Wang J."/>
            <person name="Sun H."/>
            <person name="Zhang C."/>
            <person name="Fan H."/>
            <person name="Li D."/>
            <person name="Dong L."/>
            <person name="Tao Y."/>
            <person name="Gao C."/>
            <person name="Wu H."/>
            <person name="Li Y."/>
            <person name="Cui Y."/>
            <person name="Guo X."/>
            <person name="Zheng S."/>
            <person name="Wang B."/>
            <person name="Yu K."/>
            <person name="Liang Q."/>
            <person name="Yang W."/>
            <person name="Lou X."/>
            <person name="Chen J."/>
            <person name="Feng M."/>
            <person name="Jian J."/>
            <person name="Zhang X."/>
            <person name="Luo G."/>
            <person name="Jiang Y."/>
            <person name="Liu J."/>
            <person name="Wang Z."/>
            <person name="Sha Y."/>
            <person name="Zhang B."/>
            <person name="Wu H."/>
            <person name="Tang D."/>
            <person name="Shen Q."/>
            <person name="Xue P."/>
            <person name="Zou S."/>
            <person name="Wang X."/>
            <person name="Liu X."/>
            <person name="Wang F."/>
            <person name="Yang Y."/>
            <person name="An X."/>
            <person name="Dong Z."/>
            <person name="Zhang K."/>
            <person name="Zhang X."/>
            <person name="Luo M.C."/>
            <person name="Dvorak J."/>
            <person name="Tong Y."/>
            <person name="Wang J."/>
            <person name="Yang H."/>
            <person name="Li Z."/>
            <person name="Wang D."/>
            <person name="Zhang A."/>
            <person name="Wang J."/>
        </authorList>
    </citation>
    <scope>NUCLEOTIDE SEQUENCE</scope>
</reference>
<gene>
    <name evidence="4" type="ORF">TRIUR3_06250</name>
</gene>
<proteinExistence type="predicted"/>
<feature type="domain" description="Wall-associated receptor kinase galacturonan-binding" evidence="3">
    <location>
        <begin position="43"/>
        <end position="111"/>
    </location>
</feature>
<dbReference type="GO" id="GO:0030247">
    <property type="term" value="F:polysaccharide binding"/>
    <property type="evidence" value="ECO:0007669"/>
    <property type="project" value="InterPro"/>
</dbReference>
<comment type="subcellular location">
    <subcellularLocation>
        <location evidence="1">Membrane</location>
        <topology evidence="1">Single-pass membrane protein</topology>
    </subcellularLocation>
</comment>